<feature type="region of interest" description="Disordered" evidence="3">
    <location>
        <begin position="16"/>
        <end position="87"/>
    </location>
</feature>
<protein>
    <recommendedName>
        <fullName evidence="8">CCHC-type domain-containing protein</fullName>
    </recommendedName>
</protein>
<dbReference type="SUPFAM" id="SSF57756">
    <property type="entry name" value="Retrovirus zinc finger-like domains"/>
    <property type="match status" value="1"/>
</dbReference>
<feature type="domain" description="Peptidase A2" evidence="5">
    <location>
        <begin position="546"/>
        <end position="581"/>
    </location>
</feature>
<dbReference type="CDD" id="cd00303">
    <property type="entry name" value="retropepsin_like"/>
    <property type="match status" value="1"/>
</dbReference>
<dbReference type="GO" id="GO:0003676">
    <property type="term" value="F:nucleic acid binding"/>
    <property type="evidence" value="ECO:0007669"/>
    <property type="project" value="InterPro"/>
</dbReference>
<name>A0AAV7IDH7_COTGL</name>
<dbReference type="GO" id="GO:0008270">
    <property type="term" value="F:zinc ion binding"/>
    <property type="evidence" value="ECO:0007669"/>
    <property type="project" value="UniProtKB-KW"/>
</dbReference>
<dbReference type="InterPro" id="IPR021109">
    <property type="entry name" value="Peptidase_aspartic_dom_sf"/>
</dbReference>
<evidence type="ECO:0000256" key="1">
    <source>
        <dbReference type="ARBA" id="ARBA00022801"/>
    </source>
</evidence>
<dbReference type="Gene3D" id="4.10.60.10">
    <property type="entry name" value="Zinc finger, CCHC-type"/>
    <property type="match status" value="1"/>
</dbReference>
<evidence type="ECO:0000256" key="3">
    <source>
        <dbReference type="SAM" id="MobiDB-lite"/>
    </source>
</evidence>
<feature type="compositionally biased region" description="Basic and acidic residues" evidence="3">
    <location>
        <begin position="16"/>
        <end position="26"/>
    </location>
</feature>
<dbReference type="SMART" id="SM00343">
    <property type="entry name" value="ZnF_C2HC"/>
    <property type="match status" value="1"/>
</dbReference>
<gene>
    <name evidence="6" type="ORF">KQX54_012794</name>
</gene>
<accession>A0AAV7IDH7</accession>
<keyword evidence="1" id="KW-0378">Hydrolase</keyword>
<reference evidence="6 7" key="1">
    <citation type="journal article" date="2021" name="J. Hered.">
        <title>A chromosome-level genome assembly of the parasitoid wasp, Cotesia glomerata (Hymenoptera: Braconidae).</title>
        <authorList>
            <person name="Pinto B.J."/>
            <person name="Weis J.J."/>
            <person name="Gamble T."/>
            <person name="Ode P.J."/>
            <person name="Paul R."/>
            <person name="Zaspel J.M."/>
        </authorList>
    </citation>
    <scope>NUCLEOTIDE SEQUENCE [LARGE SCALE GENOMIC DNA]</scope>
    <source>
        <strain evidence="6">CgM1</strain>
    </source>
</reference>
<evidence type="ECO:0000259" key="4">
    <source>
        <dbReference type="PROSITE" id="PS50158"/>
    </source>
</evidence>
<dbReference type="PANTHER" id="PTHR33223:SF6">
    <property type="entry name" value="CCHC-TYPE DOMAIN-CONTAINING PROTEIN"/>
    <property type="match status" value="1"/>
</dbReference>
<keyword evidence="7" id="KW-1185">Reference proteome</keyword>
<evidence type="ECO:0000313" key="7">
    <source>
        <dbReference type="Proteomes" id="UP000826195"/>
    </source>
</evidence>
<feature type="compositionally biased region" description="Basic and acidic residues" evidence="3">
    <location>
        <begin position="507"/>
        <end position="517"/>
    </location>
</feature>
<dbReference type="EMBL" id="JAHXZJ010001864">
    <property type="protein sequence ID" value="KAH0549703.1"/>
    <property type="molecule type" value="Genomic_DNA"/>
</dbReference>
<feature type="compositionally biased region" description="Acidic residues" evidence="3">
    <location>
        <begin position="154"/>
        <end position="163"/>
    </location>
</feature>
<feature type="domain" description="CCHC-type" evidence="4">
    <location>
        <begin position="414"/>
        <end position="430"/>
    </location>
</feature>
<dbReference type="Proteomes" id="UP000826195">
    <property type="component" value="Unassembled WGS sequence"/>
</dbReference>
<evidence type="ECO:0008006" key="8">
    <source>
        <dbReference type="Google" id="ProtNLM"/>
    </source>
</evidence>
<keyword evidence="2" id="KW-0863">Zinc-finger</keyword>
<evidence type="ECO:0000259" key="5">
    <source>
        <dbReference type="PROSITE" id="PS50175"/>
    </source>
</evidence>
<sequence>MVTGIRKVIKTSVPEKIRNSVKQENKVKKRERGQTSVSRKERNKEIEAATTRERNTSHAEDKLTASNKRTRHQQGSEEIGRPTNHFRGHRETVNADYNSIEHLDTEAWFDGWRDNESHNSTPSSENSDIALDDLSFDALINERTLENGSTNGVLDDESEEELSGEPVTTMVETEEARLKRIISLTRHIPVFSGEGDVKPFINAIEYCTPRLKDGDEETFIFELASRLSGVAVGSMRTVMKTARTIDAVIEKLRQNFGRTEDFFAILSRLTKLLQEENESVARFGARLESMRSQAANKIDRSTLTADQKQYRNNDLNAAALETFIVGLTPQLSFAVSTQKPRNLTDALKVAMNKLREDRVRHRERDHARIRLATYGEELQAENSTKKSNRESVGEEPLVFTVTNDAANIDQGGPKCYGCGEPGHFIRNCPDQNERRQQVRRGAHNLRGTGQLCKNNNHDNASNFDNRRSYGNNYYVNNNQAGQGYQGNYRGQGYQEKAGAAISPAETADSKTSENSERKLREKNIKLYGKIHTKIKFNAKEVKGGKATFLIDTGAEINLIRDSTLGTEAKIDRSKRTKLQGITLEAVISLGQVKLEIEGRTTIFDVVGDEFNLKEDGILGLPFLGEQEVKIDFKNKNLTLGNKNFKFQEEIIRILRRCAHLVHVKVINAEKEGYIPRCDIAPGVYLGDAVVAVNNGVACMYAYNTTDEEHIFTVPYLEVGKFEEKLNEATIHSVYEEGANEETRQERADKILEIIPTEHLGEEELEMDILHQI</sequence>
<proteinExistence type="predicted"/>
<dbReference type="InterPro" id="IPR001878">
    <property type="entry name" value="Znf_CCHC"/>
</dbReference>
<keyword evidence="2" id="KW-0862">Zinc</keyword>
<dbReference type="AlphaFoldDB" id="A0AAV7IDH7"/>
<dbReference type="InterPro" id="IPR001995">
    <property type="entry name" value="Peptidase_A2_cat"/>
</dbReference>
<dbReference type="PANTHER" id="PTHR33223">
    <property type="entry name" value="CCHC-TYPE DOMAIN-CONTAINING PROTEIN"/>
    <property type="match status" value="1"/>
</dbReference>
<evidence type="ECO:0000313" key="6">
    <source>
        <dbReference type="EMBL" id="KAH0549703.1"/>
    </source>
</evidence>
<dbReference type="InterPro" id="IPR036875">
    <property type="entry name" value="Znf_CCHC_sf"/>
</dbReference>
<dbReference type="GO" id="GO:0004190">
    <property type="term" value="F:aspartic-type endopeptidase activity"/>
    <property type="evidence" value="ECO:0007669"/>
    <property type="project" value="InterPro"/>
</dbReference>
<comment type="caution">
    <text evidence="6">The sequence shown here is derived from an EMBL/GenBank/DDBJ whole genome shotgun (WGS) entry which is preliminary data.</text>
</comment>
<dbReference type="Pfam" id="PF00098">
    <property type="entry name" value="zf-CCHC"/>
    <property type="match status" value="1"/>
</dbReference>
<feature type="region of interest" description="Disordered" evidence="3">
    <location>
        <begin position="498"/>
        <end position="517"/>
    </location>
</feature>
<evidence type="ECO:0000256" key="2">
    <source>
        <dbReference type="PROSITE-ProRule" id="PRU00047"/>
    </source>
</evidence>
<dbReference type="PROSITE" id="PS50175">
    <property type="entry name" value="ASP_PROT_RETROV"/>
    <property type="match status" value="1"/>
</dbReference>
<keyword evidence="2" id="KW-0479">Metal-binding</keyword>
<dbReference type="GO" id="GO:0006508">
    <property type="term" value="P:proteolysis"/>
    <property type="evidence" value="ECO:0007669"/>
    <property type="project" value="InterPro"/>
</dbReference>
<feature type="compositionally biased region" description="Basic and acidic residues" evidence="3">
    <location>
        <begin position="38"/>
        <end position="63"/>
    </location>
</feature>
<dbReference type="Gene3D" id="2.40.70.10">
    <property type="entry name" value="Acid Proteases"/>
    <property type="match status" value="1"/>
</dbReference>
<organism evidence="6 7">
    <name type="scientific">Cotesia glomerata</name>
    <name type="common">Lepidopteran parasitic wasp</name>
    <name type="synonym">Apanteles glomeratus</name>
    <dbReference type="NCBI Taxonomy" id="32391"/>
    <lineage>
        <taxon>Eukaryota</taxon>
        <taxon>Metazoa</taxon>
        <taxon>Ecdysozoa</taxon>
        <taxon>Arthropoda</taxon>
        <taxon>Hexapoda</taxon>
        <taxon>Insecta</taxon>
        <taxon>Pterygota</taxon>
        <taxon>Neoptera</taxon>
        <taxon>Endopterygota</taxon>
        <taxon>Hymenoptera</taxon>
        <taxon>Apocrita</taxon>
        <taxon>Ichneumonoidea</taxon>
        <taxon>Braconidae</taxon>
        <taxon>Microgastrinae</taxon>
        <taxon>Cotesia</taxon>
    </lineage>
</organism>
<feature type="region of interest" description="Disordered" evidence="3">
    <location>
        <begin position="147"/>
        <end position="167"/>
    </location>
</feature>
<dbReference type="PROSITE" id="PS50158">
    <property type="entry name" value="ZF_CCHC"/>
    <property type="match status" value="1"/>
</dbReference>